<organism evidence="2 3">
    <name type="scientific">Stephania yunnanensis</name>
    <dbReference type="NCBI Taxonomy" id="152371"/>
    <lineage>
        <taxon>Eukaryota</taxon>
        <taxon>Viridiplantae</taxon>
        <taxon>Streptophyta</taxon>
        <taxon>Embryophyta</taxon>
        <taxon>Tracheophyta</taxon>
        <taxon>Spermatophyta</taxon>
        <taxon>Magnoliopsida</taxon>
        <taxon>Ranunculales</taxon>
        <taxon>Menispermaceae</taxon>
        <taxon>Menispermoideae</taxon>
        <taxon>Cissampelideae</taxon>
        <taxon>Stephania</taxon>
    </lineage>
</organism>
<gene>
    <name evidence="2" type="ORF">Syun_025459</name>
</gene>
<evidence type="ECO:0000313" key="3">
    <source>
        <dbReference type="Proteomes" id="UP001420932"/>
    </source>
</evidence>
<accession>A0AAP0HV29</accession>
<keyword evidence="3" id="KW-1185">Reference proteome</keyword>
<reference evidence="2 3" key="1">
    <citation type="submission" date="2024-01" db="EMBL/GenBank/DDBJ databases">
        <title>Genome assemblies of Stephania.</title>
        <authorList>
            <person name="Yang L."/>
        </authorList>
    </citation>
    <scope>NUCLEOTIDE SEQUENCE [LARGE SCALE GENOMIC DNA]</scope>
    <source>
        <strain evidence="2">YNDBR</strain>
        <tissue evidence="2">Leaf</tissue>
    </source>
</reference>
<evidence type="ECO:0000313" key="2">
    <source>
        <dbReference type="EMBL" id="KAK9098414.1"/>
    </source>
</evidence>
<evidence type="ECO:0000256" key="1">
    <source>
        <dbReference type="SAM" id="MobiDB-lite"/>
    </source>
</evidence>
<dbReference type="AlphaFoldDB" id="A0AAP0HV29"/>
<name>A0AAP0HV29_9MAGN</name>
<proteinExistence type="predicted"/>
<sequence>MQFKCVSKAWYSLAQDHYLLHMYATQNNPCIILQSEHSLDDQFHVIGTDRHQYENLTRKLAPPFKFSMPKFNIAGSCNGIHLCSSVSQESDTIFIYNPFTNESKQLPPTNTSFSNQKVVPVHTHILSSDSHLSNFRQTANSDDGLGLPRLQSPANSSGRPDGLVRQRFRVVGVLPVQMSGFREENKNQA</sequence>
<dbReference type="Proteomes" id="UP001420932">
    <property type="component" value="Unassembled WGS sequence"/>
</dbReference>
<dbReference type="EMBL" id="JBBNAF010000011">
    <property type="protein sequence ID" value="KAK9098414.1"/>
    <property type="molecule type" value="Genomic_DNA"/>
</dbReference>
<dbReference type="InterPro" id="IPR050796">
    <property type="entry name" value="SCF_F-box_component"/>
</dbReference>
<feature type="region of interest" description="Disordered" evidence="1">
    <location>
        <begin position="137"/>
        <end position="162"/>
    </location>
</feature>
<protein>
    <submittedName>
        <fullName evidence="2">Uncharacterized protein</fullName>
    </submittedName>
</protein>
<comment type="caution">
    <text evidence="2">The sequence shown here is derived from an EMBL/GenBank/DDBJ whole genome shotgun (WGS) entry which is preliminary data.</text>
</comment>
<dbReference type="PANTHER" id="PTHR31672">
    <property type="entry name" value="BNACNNG10540D PROTEIN"/>
    <property type="match status" value="1"/>
</dbReference>